<dbReference type="Pfam" id="PF00027">
    <property type="entry name" value="cNMP_binding"/>
    <property type="match status" value="1"/>
</dbReference>
<dbReference type="SUPFAM" id="SSF81324">
    <property type="entry name" value="Voltage-gated potassium channels"/>
    <property type="match status" value="1"/>
</dbReference>
<gene>
    <name evidence="5" type="ORF">R1flu_005301</name>
</gene>
<feature type="transmembrane region" description="Helical" evidence="3">
    <location>
        <begin position="240"/>
        <end position="273"/>
    </location>
</feature>
<dbReference type="CDD" id="cd00038">
    <property type="entry name" value="CAP_ED"/>
    <property type="match status" value="1"/>
</dbReference>
<evidence type="ECO:0000256" key="2">
    <source>
        <dbReference type="ARBA" id="ARBA00023303"/>
    </source>
</evidence>
<dbReference type="InterPro" id="IPR014710">
    <property type="entry name" value="RmlC-like_jellyroll"/>
</dbReference>
<evidence type="ECO:0000259" key="4">
    <source>
        <dbReference type="PROSITE" id="PS50042"/>
    </source>
</evidence>
<evidence type="ECO:0000313" key="6">
    <source>
        <dbReference type="Proteomes" id="UP001605036"/>
    </source>
</evidence>
<keyword evidence="3" id="KW-1133">Transmembrane helix</keyword>
<evidence type="ECO:0000256" key="3">
    <source>
        <dbReference type="SAM" id="Phobius"/>
    </source>
</evidence>
<feature type="transmembrane region" description="Helical" evidence="3">
    <location>
        <begin position="158"/>
        <end position="179"/>
    </location>
</feature>
<keyword evidence="1" id="KW-0813">Transport</keyword>
<keyword evidence="1" id="KW-0406">Ion transport</keyword>
<proteinExistence type="predicted"/>
<dbReference type="PANTHER" id="PTHR45651:SF14">
    <property type="entry name" value="CYCLIC NUCLEOTIDE-GATED ION CHANNEL 4"/>
    <property type="match status" value="1"/>
</dbReference>
<evidence type="ECO:0000256" key="1">
    <source>
        <dbReference type="ARBA" id="ARBA00023286"/>
    </source>
</evidence>
<dbReference type="InterPro" id="IPR000595">
    <property type="entry name" value="cNMP-bd_dom"/>
</dbReference>
<feature type="domain" description="Cyclic nucleotide-binding" evidence="4">
    <location>
        <begin position="559"/>
        <end position="669"/>
    </location>
</feature>
<name>A0ABD1YVR9_9MARC</name>
<dbReference type="GO" id="GO:0016020">
    <property type="term" value="C:membrane"/>
    <property type="evidence" value="ECO:0007669"/>
    <property type="project" value="UniProtKB-SubCell"/>
</dbReference>
<keyword evidence="1" id="KW-1071">Ligand-gated ion channel</keyword>
<dbReference type="Gene3D" id="1.10.287.630">
    <property type="entry name" value="Helix hairpin bin"/>
    <property type="match status" value="1"/>
</dbReference>
<comment type="caution">
    <text evidence="5">The sequence shown here is derived from an EMBL/GenBank/DDBJ whole genome shotgun (WGS) entry which is preliminary data.</text>
</comment>
<keyword evidence="3" id="KW-0812">Transmembrane</keyword>
<dbReference type="Gene3D" id="1.10.287.70">
    <property type="match status" value="1"/>
</dbReference>
<reference evidence="5 6" key="1">
    <citation type="submission" date="2024-09" db="EMBL/GenBank/DDBJ databases">
        <title>Chromosome-scale assembly of Riccia fluitans.</title>
        <authorList>
            <person name="Paukszto L."/>
            <person name="Sawicki J."/>
            <person name="Karawczyk K."/>
            <person name="Piernik-Szablinska J."/>
            <person name="Szczecinska M."/>
            <person name="Mazdziarz M."/>
        </authorList>
    </citation>
    <scope>NUCLEOTIDE SEQUENCE [LARGE SCALE GENOMIC DNA]</scope>
    <source>
        <strain evidence="5">Rf_01</strain>
        <tissue evidence="5">Aerial parts of the thallus</tissue>
    </source>
</reference>
<dbReference type="PANTHER" id="PTHR45651">
    <property type="entry name" value="CYCLIC NUCLEOTIDE-GATED ION CHANNEL 15-RELATED-RELATED"/>
    <property type="match status" value="1"/>
</dbReference>
<keyword evidence="3" id="KW-0472">Membrane</keyword>
<protein>
    <recommendedName>
        <fullName evidence="4">Cyclic nucleotide-binding domain-containing protein</fullName>
    </recommendedName>
</protein>
<dbReference type="SUPFAM" id="SSF51206">
    <property type="entry name" value="cAMP-binding domain-like"/>
    <property type="match status" value="1"/>
</dbReference>
<dbReference type="InterPro" id="IPR018490">
    <property type="entry name" value="cNMP-bd_dom_sf"/>
</dbReference>
<keyword evidence="6" id="KW-1185">Reference proteome</keyword>
<organism evidence="5 6">
    <name type="scientific">Riccia fluitans</name>
    <dbReference type="NCBI Taxonomy" id="41844"/>
    <lineage>
        <taxon>Eukaryota</taxon>
        <taxon>Viridiplantae</taxon>
        <taxon>Streptophyta</taxon>
        <taxon>Embryophyta</taxon>
        <taxon>Marchantiophyta</taxon>
        <taxon>Marchantiopsida</taxon>
        <taxon>Marchantiidae</taxon>
        <taxon>Marchantiales</taxon>
        <taxon>Ricciaceae</taxon>
        <taxon>Riccia</taxon>
    </lineage>
</organism>
<dbReference type="EMBL" id="JBHFFA010000003">
    <property type="protein sequence ID" value="KAL2633822.1"/>
    <property type="molecule type" value="Genomic_DNA"/>
</dbReference>
<feature type="transmembrane region" description="Helical" evidence="3">
    <location>
        <begin position="323"/>
        <end position="344"/>
    </location>
</feature>
<dbReference type="Gene3D" id="2.60.120.10">
    <property type="entry name" value="Jelly Rolls"/>
    <property type="match status" value="1"/>
</dbReference>
<feature type="transmembrane region" description="Helical" evidence="3">
    <location>
        <begin position="285"/>
        <end position="303"/>
    </location>
</feature>
<sequence length="767" mass="88029">MSCVSVALHSFDVSEKRKNWWEDCTRENVIVNVNQKHYNLATPEECRMEFRLGLNLSHRPLSDEIPGNEEGCLRLSSSFVPSRLGVVKLQSSDEDRTEGQEDSERWRLSDCDLSHPQFKGPFSTHEDAKGETQKIKDRWIFGRVLDPQSKSIKRINRVFFLTCSIGMFIDPLFLFTLTVNKRLACLHVDEAFATAVSGLRCIVDAMYLWHIWLQLKVAFVSKQSLVLGSGELVWDARDIAMHYLCALGGFIFDLFVILPIPQVIVWVVVPSIINKGGPVTSIMPYMLLGFLFQYIPKVLHLFLVVKRMQRVTGYVFGTAWWGFALNLFCFIVAAHVAGSCWYVLGLERVEQCLQQQCAQSSDCSITYIGCPRPISPLGKQALVDPGRLAWGLSSSVTDICYNQAGSFVWGIYSWVVPQVRDINGFQKIILPLFWGIMTLSSFGNALSPSNHTVEATFCVIVVTCGLLLFTMLIGNIQVFLHSYTTRKEAMQLQMRDLEWWMRRRQLPTRVRQRVRQFERQKWAATRGVDEAAMVAELPEVLRRDIKRHLCVDLVRQVPLFDQMDDLVVNQICERLKPMLFVEGETVVYAGDPVLRMTFVVRGYLQSEYCMKNGNTSCCVLGPGTFCGDELLSWCFKKPPTQRFPPSTCTLRTLTNCEVFGFDADDLRYITEHFRYKFANEKLKNTARYYSSNWRTWAAVTIQLGWRRFKKQRDERREWEKSGLLQNGHLTSAPEESTQRNSLGLSEKDRLRLYTAMITSPKPTDHLE</sequence>
<accession>A0ABD1YVR9</accession>
<dbReference type="PROSITE" id="PS50042">
    <property type="entry name" value="CNMP_BINDING_3"/>
    <property type="match status" value="1"/>
</dbReference>
<evidence type="ECO:0000313" key="5">
    <source>
        <dbReference type="EMBL" id="KAL2633822.1"/>
    </source>
</evidence>
<dbReference type="Proteomes" id="UP001605036">
    <property type="component" value="Unassembled WGS sequence"/>
</dbReference>
<dbReference type="AlphaFoldDB" id="A0ABD1YVR9"/>
<feature type="transmembrane region" description="Helical" evidence="3">
    <location>
        <begin position="428"/>
        <end position="447"/>
    </location>
</feature>
<feature type="transmembrane region" description="Helical" evidence="3">
    <location>
        <begin position="191"/>
        <end position="212"/>
    </location>
</feature>
<keyword evidence="2" id="KW-0407">Ion channel</keyword>
<feature type="transmembrane region" description="Helical" evidence="3">
    <location>
        <begin position="459"/>
        <end position="480"/>
    </location>
</feature>
<dbReference type="GO" id="GO:0034220">
    <property type="term" value="P:monoatomic ion transmembrane transport"/>
    <property type="evidence" value="ECO:0007669"/>
    <property type="project" value="UniProtKB-KW"/>
</dbReference>